<protein>
    <recommendedName>
        <fullName evidence="1">Reverse transcriptase domain-containing protein</fullName>
    </recommendedName>
</protein>
<evidence type="ECO:0000313" key="3">
    <source>
        <dbReference type="Proteomes" id="UP001221898"/>
    </source>
</evidence>
<sequence>MLRVSLPVDGPKWGPGFWRLNTSLLGSGAFVKAFTRCYSTVRALRPLYTSVVEWWEAAKSRFASFCRLHAVGARRRDGAEVTKWTEALAYLHGRLNRGESVDWAAYEGAKERLRGLLEARAKALAFQARLRELEEGERPTAYFFQAARARRGASAIAGLRRVDGTLAEGPVMLAVAELYYAKLFSRRACDPAVEARLLACVSARLGAEEAQAMEADVTLEEVREALMGLRDGRAPGHDGLPKEFYVAFWHLLGPDLLEVYRTLLKRGALSASMQKGVLVLLHKGGGDRSFAAGYGWAGESRPDLRGSGRSCSWNLILLRDVLDWVEERICLWPWVSIDQEKAFDRVQHGFLFGVLGRMGLGPRFIGWVRTLYAGAYSCVRVDGFLSGAVEQAGGVRQGCPLSPLLYVLFMEPFTELVRRDPGVDGVRLPGAAGKVLKIQQYADDTTLFVSSVRSLGRIRP</sequence>
<reference evidence="2" key="1">
    <citation type="journal article" date="2023" name="Science">
        <title>Genome structures resolve the early diversification of teleost fishes.</title>
        <authorList>
            <person name="Parey E."/>
            <person name="Louis A."/>
            <person name="Montfort J."/>
            <person name="Bouchez O."/>
            <person name="Roques C."/>
            <person name="Iampietro C."/>
            <person name="Lluch J."/>
            <person name="Castinel A."/>
            <person name="Donnadieu C."/>
            <person name="Desvignes T."/>
            <person name="Floi Bucao C."/>
            <person name="Jouanno E."/>
            <person name="Wen M."/>
            <person name="Mejri S."/>
            <person name="Dirks R."/>
            <person name="Jansen H."/>
            <person name="Henkel C."/>
            <person name="Chen W.J."/>
            <person name="Zahm M."/>
            <person name="Cabau C."/>
            <person name="Klopp C."/>
            <person name="Thompson A.W."/>
            <person name="Robinson-Rechavi M."/>
            <person name="Braasch I."/>
            <person name="Lecointre G."/>
            <person name="Bobe J."/>
            <person name="Postlethwait J.H."/>
            <person name="Berthelot C."/>
            <person name="Roest Crollius H."/>
            <person name="Guiguen Y."/>
        </authorList>
    </citation>
    <scope>NUCLEOTIDE SEQUENCE</scope>
    <source>
        <strain evidence="2">NC1722</strain>
    </source>
</reference>
<name>A0AAD7QZV4_9TELE</name>
<accession>A0AAD7QZV4</accession>
<evidence type="ECO:0000259" key="1">
    <source>
        <dbReference type="Pfam" id="PF00078"/>
    </source>
</evidence>
<feature type="domain" description="Reverse transcriptase" evidence="1">
    <location>
        <begin position="332"/>
        <end position="453"/>
    </location>
</feature>
<dbReference type="SUPFAM" id="SSF56672">
    <property type="entry name" value="DNA/RNA polymerases"/>
    <property type="match status" value="1"/>
</dbReference>
<dbReference type="InterPro" id="IPR000477">
    <property type="entry name" value="RT_dom"/>
</dbReference>
<dbReference type="InterPro" id="IPR043502">
    <property type="entry name" value="DNA/RNA_pol_sf"/>
</dbReference>
<comment type="caution">
    <text evidence="2">The sequence shown here is derived from an EMBL/GenBank/DDBJ whole genome shotgun (WGS) entry which is preliminary data.</text>
</comment>
<keyword evidence="3" id="KW-1185">Reference proteome</keyword>
<dbReference type="EMBL" id="JAINUG010002971">
    <property type="protein sequence ID" value="KAJ8344606.1"/>
    <property type="molecule type" value="Genomic_DNA"/>
</dbReference>
<dbReference type="Proteomes" id="UP001221898">
    <property type="component" value="Unassembled WGS sequence"/>
</dbReference>
<proteinExistence type="predicted"/>
<dbReference type="PANTHER" id="PTHR19446">
    <property type="entry name" value="REVERSE TRANSCRIPTASES"/>
    <property type="match status" value="1"/>
</dbReference>
<dbReference type="Pfam" id="PF00078">
    <property type="entry name" value="RVT_1"/>
    <property type="match status" value="1"/>
</dbReference>
<organism evidence="2 3">
    <name type="scientific">Aldrovandia affinis</name>
    <dbReference type="NCBI Taxonomy" id="143900"/>
    <lineage>
        <taxon>Eukaryota</taxon>
        <taxon>Metazoa</taxon>
        <taxon>Chordata</taxon>
        <taxon>Craniata</taxon>
        <taxon>Vertebrata</taxon>
        <taxon>Euteleostomi</taxon>
        <taxon>Actinopterygii</taxon>
        <taxon>Neopterygii</taxon>
        <taxon>Teleostei</taxon>
        <taxon>Notacanthiformes</taxon>
        <taxon>Halosauridae</taxon>
        <taxon>Aldrovandia</taxon>
    </lineage>
</organism>
<evidence type="ECO:0000313" key="2">
    <source>
        <dbReference type="EMBL" id="KAJ8344606.1"/>
    </source>
</evidence>
<dbReference type="AlphaFoldDB" id="A0AAD7QZV4"/>
<gene>
    <name evidence="2" type="ORF">AAFF_G00222430</name>
</gene>